<reference evidence="8 9" key="1">
    <citation type="submission" date="2006-10" db="EMBL/GenBank/DDBJ databases">
        <title>The Genome Sequence of Batrachochytrium dendrobatidis JEL423.</title>
        <authorList>
            <consortium name="The Broad Institute Genome Sequencing Platform"/>
            <person name="Birren B."/>
            <person name="Lander E."/>
            <person name="Galagan J."/>
            <person name="Cuomo C."/>
            <person name="Devon K."/>
            <person name="Jaffe D."/>
            <person name="Butler J."/>
            <person name="Alvarez P."/>
            <person name="Gnerre S."/>
            <person name="Grabherr M."/>
            <person name="Kleber M."/>
            <person name="Mauceli E."/>
            <person name="Brockman W."/>
            <person name="Young S."/>
            <person name="LaButti K."/>
            <person name="Sykes S."/>
            <person name="DeCaprio D."/>
            <person name="Crawford M."/>
            <person name="Koehrsen M."/>
            <person name="Engels R."/>
            <person name="Montgomery P."/>
            <person name="Pearson M."/>
            <person name="Howarth C."/>
            <person name="Larson L."/>
            <person name="White J."/>
            <person name="O'Leary S."/>
            <person name="Kodira C."/>
            <person name="Zeng Q."/>
            <person name="Yandava C."/>
            <person name="Alvarado L."/>
            <person name="Longcore J."/>
            <person name="James T."/>
        </authorList>
    </citation>
    <scope>NUCLEOTIDE SEQUENCE [LARGE SCALE GENOMIC DNA]</scope>
    <source>
        <strain evidence="8 9">JEL423</strain>
    </source>
</reference>
<dbReference type="AlphaFoldDB" id="A0A177WHN3"/>
<dbReference type="PANTHER" id="PTHR14871">
    <property type="entry name" value="DYNEIN REGULATORY COMPLEX PROTEIN 9"/>
    <property type="match status" value="1"/>
</dbReference>
<dbReference type="InterPro" id="IPR042618">
    <property type="entry name" value="IQCG"/>
</dbReference>
<reference evidence="8 9" key="2">
    <citation type="submission" date="2016-05" db="EMBL/GenBank/DDBJ databases">
        <title>Lineage-specific infection strategies underlie the spectrum of fungal disease in amphibians.</title>
        <authorList>
            <person name="Cuomo C.A."/>
            <person name="Farrer R.A."/>
            <person name="James T."/>
            <person name="Longcore J."/>
            <person name="Birren B."/>
        </authorList>
    </citation>
    <scope>NUCLEOTIDE SEQUENCE [LARGE SCALE GENOMIC DNA]</scope>
    <source>
        <strain evidence="8 9">JEL423</strain>
    </source>
</reference>
<dbReference type="EMBL" id="DS022302">
    <property type="protein sequence ID" value="OAJ39194.1"/>
    <property type="molecule type" value="Genomic_DNA"/>
</dbReference>
<evidence type="ECO:0008006" key="10">
    <source>
        <dbReference type="Google" id="ProtNLM"/>
    </source>
</evidence>
<keyword evidence="6" id="KW-0175">Coiled coil</keyword>
<feature type="region of interest" description="Disordered" evidence="7">
    <location>
        <begin position="190"/>
        <end position="215"/>
    </location>
</feature>
<dbReference type="STRING" id="403673.A0A177WHN3"/>
<accession>A0A177WHN3</accession>
<dbReference type="GO" id="GO:0031514">
    <property type="term" value="C:motile cilium"/>
    <property type="evidence" value="ECO:0007669"/>
    <property type="project" value="TreeGrafter"/>
</dbReference>
<dbReference type="GO" id="GO:0005737">
    <property type="term" value="C:cytoplasm"/>
    <property type="evidence" value="ECO:0007669"/>
    <property type="project" value="TreeGrafter"/>
</dbReference>
<keyword evidence="4" id="KW-0206">Cytoskeleton</keyword>
<evidence type="ECO:0000256" key="7">
    <source>
        <dbReference type="SAM" id="MobiDB-lite"/>
    </source>
</evidence>
<protein>
    <recommendedName>
        <fullName evidence="10">Dynein regulatory complex protein 10</fullName>
    </recommendedName>
</protein>
<gene>
    <name evidence="8" type="ORF">BDEG_23058</name>
</gene>
<dbReference type="Proteomes" id="UP000077115">
    <property type="component" value="Unassembled WGS sequence"/>
</dbReference>
<evidence type="ECO:0000256" key="6">
    <source>
        <dbReference type="SAM" id="Coils"/>
    </source>
</evidence>
<dbReference type="eggNOG" id="ENOG502QQR7">
    <property type="taxonomic scope" value="Eukaryota"/>
</dbReference>
<feature type="coiled-coil region" evidence="6">
    <location>
        <begin position="92"/>
        <end position="130"/>
    </location>
</feature>
<proteinExistence type="predicted"/>
<name>A0A177WHN3_BATDL</name>
<keyword evidence="5" id="KW-0966">Cell projection</keyword>
<evidence type="ECO:0000313" key="9">
    <source>
        <dbReference type="Proteomes" id="UP000077115"/>
    </source>
</evidence>
<dbReference type="OrthoDB" id="5227681at2759"/>
<evidence type="ECO:0000313" key="8">
    <source>
        <dbReference type="EMBL" id="OAJ39194.1"/>
    </source>
</evidence>
<dbReference type="PANTHER" id="PTHR14871:SF1">
    <property type="entry name" value="DYNEIN REGULATORY COMPLEX PROTEIN 9"/>
    <property type="match status" value="1"/>
</dbReference>
<sequence length="215" mass="25598">MLKELQRDLGNEKKLIQDEITDRNQVIQQLKDTIQEINTLTASEQKYIKKEVKAHENSVRLQCQEKESELVEEKMLLRKRLNQERLAHQKIVEFLNHQRNALEKEIQEWMIRYEEDTEAKSVELEALKQKRSQDLDRFEELVVAYEALEKIVDEDKLVRAKEIEEQKRQQTYTAACVKIQRWFRKRKQLRTQQTAAKAPVKQAKAAKAKSKGKKK</sequence>
<organism evidence="8 9">
    <name type="scientific">Batrachochytrium dendrobatidis (strain JEL423)</name>
    <dbReference type="NCBI Taxonomy" id="403673"/>
    <lineage>
        <taxon>Eukaryota</taxon>
        <taxon>Fungi</taxon>
        <taxon>Fungi incertae sedis</taxon>
        <taxon>Chytridiomycota</taxon>
        <taxon>Chytridiomycota incertae sedis</taxon>
        <taxon>Chytridiomycetes</taxon>
        <taxon>Rhizophydiales</taxon>
        <taxon>Rhizophydiales incertae sedis</taxon>
        <taxon>Batrachochytrium</taxon>
    </lineage>
</organism>
<keyword evidence="3" id="KW-0963">Cytoplasm</keyword>
<evidence type="ECO:0000256" key="4">
    <source>
        <dbReference type="ARBA" id="ARBA00023212"/>
    </source>
</evidence>
<evidence type="ECO:0000256" key="3">
    <source>
        <dbReference type="ARBA" id="ARBA00022490"/>
    </source>
</evidence>
<dbReference type="GO" id="GO:0044782">
    <property type="term" value="P:cilium organization"/>
    <property type="evidence" value="ECO:0007669"/>
    <property type="project" value="TreeGrafter"/>
</dbReference>
<dbReference type="VEuPathDB" id="FungiDB:BDEG_23058"/>
<evidence type="ECO:0000256" key="5">
    <source>
        <dbReference type="ARBA" id="ARBA00023273"/>
    </source>
</evidence>
<dbReference type="GO" id="GO:0005856">
    <property type="term" value="C:cytoskeleton"/>
    <property type="evidence" value="ECO:0007669"/>
    <property type="project" value="UniProtKB-SubCell"/>
</dbReference>
<comment type="subcellular location">
    <subcellularLocation>
        <location evidence="2">Cell projection</location>
    </subcellularLocation>
    <subcellularLocation>
        <location evidence="1">Cytoplasm</location>
        <location evidence="1">Cytoskeleton</location>
    </subcellularLocation>
</comment>
<evidence type="ECO:0000256" key="2">
    <source>
        <dbReference type="ARBA" id="ARBA00004316"/>
    </source>
</evidence>
<feature type="compositionally biased region" description="Basic residues" evidence="7">
    <location>
        <begin position="204"/>
        <end position="215"/>
    </location>
</feature>
<evidence type="ECO:0000256" key="1">
    <source>
        <dbReference type="ARBA" id="ARBA00004245"/>
    </source>
</evidence>